<protein>
    <submittedName>
        <fullName evidence="1">Uncharacterized protein</fullName>
    </submittedName>
</protein>
<dbReference type="AlphaFoldDB" id="A0AAJ6AIY0"/>
<keyword evidence="2" id="KW-1185">Reference proteome</keyword>
<evidence type="ECO:0000313" key="2">
    <source>
        <dbReference type="Proteomes" id="UP001224674"/>
    </source>
</evidence>
<proteinExistence type="predicted"/>
<sequence length="180" mass="19422">MTDQRSSSKPSADFEPLQNWIAPGETREQNQGLIIGGNPSTGPYALVYFSAAKTQPLAIFSDRDDAVATVSLINSLTTSPASSRIGGAHVREAETSQAPGVQYLGFTLTTNEENKPVPDTTKPVARMWVLPHRQMEAIALMEVDGPNGHRALCRFLDDEAANLFVSTMDAIFASISDRVA</sequence>
<accession>A0AAJ6AIY0</accession>
<organism evidence="1 2">
    <name type="scientific">Auritidibacter ignavus</name>
    <dbReference type="NCBI Taxonomy" id="678932"/>
    <lineage>
        <taxon>Bacteria</taxon>
        <taxon>Bacillati</taxon>
        <taxon>Actinomycetota</taxon>
        <taxon>Actinomycetes</taxon>
        <taxon>Micrococcales</taxon>
        <taxon>Micrococcaceae</taxon>
        <taxon>Auritidibacter</taxon>
    </lineage>
</organism>
<dbReference type="RefSeq" id="WP_110122990.1">
    <property type="nucleotide sequence ID" value="NZ_CP122566.1"/>
</dbReference>
<name>A0AAJ6AIY0_9MICC</name>
<gene>
    <name evidence="1" type="ORF">QDX21_11305</name>
</gene>
<evidence type="ECO:0000313" key="1">
    <source>
        <dbReference type="EMBL" id="WGH92867.1"/>
    </source>
</evidence>
<reference evidence="1 2" key="1">
    <citation type="submission" date="2023-03" db="EMBL/GenBank/DDBJ databases">
        <title>Complete genome sequences of several Auritidibacter ignavus strains isolated from ear infections.</title>
        <authorList>
            <person name="Baehr T."/>
            <person name="Baumhoegger A.M."/>
        </authorList>
    </citation>
    <scope>NUCLEOTIDE SEQUENCE [LARGE SCALE GENOMIC DNA]</scope>
    <source>
        <strain evidence="1 2">BABAE-6</strain>
    </source>
</reference>
<dbReference type="EMBL" id="CP122566">
    <property type="protein sequence ID" value="WGH92867.1"/>
    <property type="molecule type" value="Genomic_DNA"/>
</dbReference>
<dbReference type="Proteomes" id="UP001224674">
    <property type="component" value="Chromosome"/>
</dbReference>